<organism evidence="2 3">
    <name type="scientific">Clostridium grantii DSM 8605</name>
    <dbReference type="NCBI Taxonomy" id="1121316"/>
    <lineage>
        <taxon>Bacteria</taxon>
        <taxon>Bacillati</taxon>
        <taxon>Bacillota</taxon>
        <taxon>Clostridia</taxon>
        <taxon>Eubacteriales</taxon>
        <taxon>Clostridiaceae</taxon>
        <taxon>Clostridium</taxon>
    </lineage>
</organism>
<sequence>MKELMSLTKIHLNSTFGFSDMKYKMFKQKKDLWKPILFIVLIGSLIPAYMLYLALIDTMYLGLKMINQTNSMITLAFSATSLMILVFSIIQAMSVYYFSTDINVLLPLPIKPKNIILSKFIGMVITQYLYVLPFIIPILVTFATNEGKGLVFIVYSIIFLILLPIAPLSISTILIMLLMKTTNIKGKKDLIRTISMFGLLAIILVVQMFISKGANNIPVGEEQQYLAQMFQDNMNLVNMVGKAFPLSIIVTKALVIKSVSSMIYFIVGVLISLIFLWATIILGEKIYLAGILGGQERTSGAKKLSSSDLKDKLRKKSHPSIAVFMLDMKLILRTPPYILNCVAMVILMPVILIVMPILSGDMAVEGITKVYKESYGIINLVVIGFFIFIAATNPTASTTFSREGKNFWISRLAPVKPMDQIKGRILTSSVLQVVGILFSIIGMSFLISLRVDTIFISLFFGILGSLPIFLVGLLIDLLRPVLKWDNPQKAVKQNMNVLFSMLIGIAYIVILGLLVFFMWKIFNSFLLIYSILTVIFTAVTILLLFIINNIFAEKFVDIE</sequence>
<dbReference type="InterPro" id="IPR031599">
    <property type="entry name" value="ABC_tran_2"/>
</dbReference>
<feature type="transmembrane region" description="Helical" evidence="1">
    <location>
        <begin position="377"/>
        <end position="396"/>
    </location>
</feature>
<feature type="transmembrane region" description="Helical" evidence="1">
    <location>
        <begin position="190"/>
        <end position="210"/>
    </location>
</feature>
<proteinExistence type="predicted"/>
<dbReference type="RefSeq" id="WP_073337094.1">
    <property type="nucleotide sequence ID" value="NZ_FQXM01000004.1"/>
</dbReference>
<feature type="transmembrane region" description="Helical" evidence="1">
    <location>
        <begin position="525"/>
        <end position="547"/>
    </location>
</feature>
<keyword evidence="1" id="KW-0472">Membrane</keyword>
<dbReference type="STRING" id="1121316.SAMN02745207_00740"/>
<protein>
    <submittedName>
        <fullName evidence="2">ABC-2 type transport system permease protein</fullName>
    </submittedName>
</protein>
<dbReference type="OrthoDB" id="138672at2"/>
<keyword evidence="3" id="KW-1185">Reference proteome</keyword>
<evidence type="ECO:0000256" key="1">
    <source>
        <dbReference type="SAM" id="Phobius"/>
    </source>
</evidence>
<feature type="transmembrane region" description="Helical" evidence="1">
    <location>
        <begin position="425"/>
        <end position="447"/>
    </location>
</feature>
<keyword evidence="1" id="KW-1133">Transmembrane helix</keyword>
<dbReference type="Pfam" id="PF16949">
    <property type="entry name" value="ABC_tran_2"/>
    <property type="match status" value="1"/>
</dbReference>
<feature type="transmembrane region" description="Helical" evidence="1">
    <location>
        <begin position="337"/>
        <end position="357"/>
    </location>
</feature>
<feature type="transmembrane region" description="Helical" evidence="1">
    <location>
        <begin position="32"/>
        <end position="55"/>
    </location>
</feature>
<dbReference type="EMBL" id="FQXM01000004">
    <property type="protein sequence ID" value="SHH33144.1"/>
    <property type="molecule type" value="Genomic_DNA"/>
</dbReference>
<feature type="transmembrane region" description="Helical" evidence="1">
    <location>
        <begin position="75"/>
        <end position="99"/>
    </location>
</feature>
<feature type="transmembrane region" description="Helical" evidence="1">
    <location>
        <begin position="120"/>
        <end position="140"/>
    </location>
</feature>
<dbReference type="AlphaFoldDB" id="A0A1M5S3S7"/>
<gene>
    <name evidence="2" type="ORF">SAMN02745207_00740</name>
</gene>
<feature type="transmembrane region" description="Helical" evidence="1">
    <location>
        <begin position="262"/>
        <end position="282"/>
    </location>
</feature>
<keyword evidence="1" id="KW-0812">Transmembrane</keyword>
<accession>A0A1M5S3S7</accession>
<dbReference type="Proteomes" id="UP000184447">
    <property type="component" value="Unassembled WGS sequence"/>
</dbReference>
<name>A0A1M5S3S7_9CLOT</name>
<reference evidence="2 3" key="1">
    <citation type="submission" date="2016-11" db="EMBL/GenBank/DDBJ databases">
        <authorList>
            <person name="Jaros S."/>
            <person name="Januszkiewicz K."/>
            <person name="Wedrychowicz H."/>
        </authorList>
    </citation>
    <scope>NUCLEOTIDE SEQUENCE [LARGE SCALE GENOMIC DNA]</scope>
    <source>
        <strain evidence="2 3">DSM 8605</strain>
    </source>
</reference>
<feature type="transmembrane region" description="Helical" evidence="1">
    <location>
        <begin position="453"/>
        <end position="475"/>
    </location>
</feature>
<evidence type="ECO:0000313" key="2">
    <source>
        <dbReference type="EMBL" id="SHH33144.1"/>
    </source>
</evidence>
<feature type="transmembrane region" description="Helical" evidence="1">
    <location>
        <begin position="152"/>
        <end position="178"/>
    </location>
</feature>
<evidence type="ECO:0000313" key="3">
    <source>
        <dbReference type="Proteomes" id="UP000184447"/>
    </source>
</evidence>
<feature type="transmembrane region" description="Helical" evidence="1">
    <location>
        <begin position="496"/>
        <end position="519"/>
    </location>
</feature>